<dbReference type="Gene3D" id="2.60.120.620">
    <property type="entry name" value="q2cbj1_9rhob like domain"/>
    <property type="match status" value="1"/>
</dbReference>
<evidence type="ECO:0000313" key="1">
    <source>
        <dbReference type="EMBL" id="SVE29528.1"/>
    </source>
</evidence>
<name>A0A383CD73_9ZZZZ</name>
<dbReference type="EMBL" id="UINC01207445">
    <property type="protein sequence ID" value="SVE29528.1"/>
    <property type="molecule type" value="Genomic_DNA"/>
</dbReference>
<reference evidence="1" key="1">
    <citation type="submission" date="2018-05" db="EMBL/GenBank/DDBJ databases">
        <authorList>
            <person name="Lanie J.A."/>
            <person name="Ng W.-L."/>
            <person name="Kazmierczak K.M."/>
            <person name="Andrzejewski T.M."/>
            <person name="Davidsen T.M."/>
            <person name="Wayne K.J."/>
            <person name="Tettelin H."/>
            <person name="Glass J.I."/>
            <person name="Rusch D."/>
            <person name="Podicherti R."/>
            <person name="Tsui H.-C.T."/>
            <person name="Winkler M.E."/>
        </authorList>
    </citation>
    <scope>NUCLEOTIDE SEQUENCE</scope>
</reference>
<evidence type="ECO:0008006" key="2">
    <source>
        <dbReference type="Google" id="ProtNLM"/>
    </source>
</evidence>
<protein>
    <recommendedName>
        <fullName evidence="2">Phytanoyl-CoA dioxygenase</fullName>
    </recommendedName>
</protein>
<feature type="non-terminal residue" evidence="1">
    <location>
        <position position="53"/>
    </location>
</feature>
<proteinExistence type="predicted"/>
<organism evidence="1">
    <name type="scientific">marine metagenome</name>
    <dbReference type="NCBI Taxonomy" id="408172"/>
    <lineage>
        <taxon>unclassified sequences</taxon>
        <taxon>metagenomes</taxon>
        <taxon>ecological metagenomes</taxon>
    </lineage>
</organism>
<gene>
    <name evidence="1" type="ORF">METZ01_LOCUS482382</name>
</gene>
<accession>A0A383CD73</accession>
<dbReference type="SUPFAM" id="SSF51197">
    <property type="entry name" value="Clavaminate synthase-like"/>
    <property type="match status" value="1"/>
</dbReference>
<dbReference type="AlphaFoldDB" id="A0A383CD73"/>
<sequence length="53" mass="6057">MISNAQIDQYNKEGYTIVENVFSQDELQPVLDEFEEIVDTFADRAFSAGKIIN</sequence>